<name>A0A8S9YM37_9TREM</name>
<dbReference type="Proteomes" id="UP000822476">
    <property type="component" value="Unassembled WGS sequence"/>
</dbReference>
<keyword evidence="10" id="KW-1185">Reference proteome</keyword>
<keyword evidence="2" id="KW-0399">Innate immunity</keyword>
<evidence type="ECO:0000256" key="3">
    <source>
        <dbReference type="ARBA" id="ARBA00022859"/>
    </source>
</evidence>
<dbReference type="CDD" id="cd14373">
    <property type="entry name" value="CUE_Cue3p_like"/>
    <property type="match status" value="1"/>
</dbReference>
<evidence type="ECO:0000256" key="2">
    <source>
        <dbReference type="ARBA" id="ARBA00022588"/>
    </source>
</evidence>
<proteinExistence type="inferred from homology"/>
<dbReference type="PANTHER" id="PTHR16461:SF5">
    <property type="entry name" value="TOLL-INTERACTING PROTEIN"/>
    <property type="match status" value="1"/>
</dbReference>
<evidence type="ECO:0000259" key="7">
    <source>
        <dbReference type="PROSITE" id="PS50004"/>
    </source>
</evidence>
<dbReference type="PANTHER" id="PTHR16461">
    <property type="entry name" value="TOLL-INTERACTING PROTEIN"/>
    <property type="match status" value="1"/>
</dbReference>
<evidence type="ECO:0000313" key="9">
    <source>
        <dbReference type="EMBL" id="KAF7252171.1"/>
    </source>
</evidence>
<keyword evidence="3" id="KW-0391">Immunity</keyword>
<dbReference type="GO" id="GO:0045087">
    <property type="term" value="P:innate immune response"/>
    <property type="evidence" value="ECO:0007669"/>
    <property type="project" value="UniProtKB-KW"/>
</dbReference>
<dbReference type="PROSITE" id="PS50004">
    <property type="entry name" value="C2"/>
    <property type="match status" value="1"/>
</dbReference>
<dbReference type="InterPro" id="IPR000008">
    <property type="entry name" value="C2_dom"/>
</dbReference>
<keyword evidence="4" id="KW-0072">Autophagy</keyword>
<dbReference type="Pfam" id="PF00168">
    <property type="entry name" value="C2"/>
    <property type="match status" value="1"/>
</dbReference>
<dbReference type="SUPFAM" id="SSF46934">
    <property type="entry name" value="UBA-like"/>
    <property type="match status" value="1"/>
</dbReference>
<reference evidence="9" key="1">
    <citation type="submission" date="2019-07" db="EMBL/GenBank/DDBJ databases">
        <title>Annotation for the trematode Paragonimus miyazaki's.</title>
        <authorList>
            <person name="Choi Y.-J."/>
        </authorList>
    </citation>
    <scope>NUCLEOTIDE SEQUENCE</scope>
    <source>
        <strain evidence="9">Japan</strain>
    </source>
</reference>
<dbReference type="GO" id="GO:0006511">
    <property type="term" value="P:ubiquitin-dependent protein catabolic process"/>
    <property type="evidence" value="ECO:0007669"/>
    <property type="project" value="TreeGrafter"/>
</dbReference>
<evidence type="ECO:0000256" key="5">
    <source>
        <dbReference type="ARBA" id="ARBA00023198"/>
    </source>
</evidence>
<dbReference type="InterPro" id="IPR035892">
    <property type="entry name" value="C2_domain_sf"/>
</dbReference>
<evidence type="ECO:0000256" key="1">
    <source>
        <dbReference type="ARBA" id="ARBA00009278"/>
    </source>
</evidence>
<dbReference type="PROSITE" id="PS51140">
    <property type="entry name" value="CUE"/>
    <property type="match status" value="1"/>
</dbReference>
<dbReference type="SMART" id="SM00546">
    <property type="entry name" value="CUE"/>
    <property type="match status" value="1"/>
</dbReference>
<comment type="similarity">
    <text evidence="1">Belongs to the tollip family.</text>
</comment>
<evidence type="ECO:0000256" key="6">
    <source>
        <dbReference type="SAM" id="MobiDB-lite"/>
    </source>
</evidence>
<dbReference type="InterPro" id="IPR009060">
    <property type="entry name" value="UBA-like_sf"/>
</dbReference>
<protein>
    <recommendedName>
        <fullName evidence="11">Toll-interacting protein</fullName>
    </recommendedName>
</protein>
<evidence type="ECO:0008006" key="11">
    <source>
        <dbReference type="Google" id="ProtNLM"/>
    </source>
</evidence>
<dbReference type="EMBL" id="JTDE01004986">
    <property type="protein sequence ID" value="KAF7252171.1"/>
    <property type="molecule type" value="Genomic_DNA"/>
</dbReference>
<dbReference type="InterPro" id="IPR041808">
    <property type="entry name" value="Cue3_CUE"/>
</dbReference>
<dbReference type="Pfam" id="PF02845">
    <property type="entry name" value="CUE"/>
    <property type="match status" value="1"/>
</dbReference>
<feature type="domain" description="C2" evidence="7">
    <location>
        <begin position="28"/>
        <end position="152"/>
    </location>
</feature>
<comment type="caution">
    <text evidence="9">The sequence shown here is derived from an EMBL/GenBank/DDBJ whole genome shotgun (WGS) entry which is preliminary data.</text>
</comment>
<sequence length="262" mass="29338">MTSVTVIADSEVDSSLSEKRKQCLLCPLPNDFLRVLPYNEDLYARGAVHREDRFLELAIIEARLAKNYGFTSMSPYCWVRLGDARYETQTALSSSKHPSWNELCRLPMSGDNTLLSVVLMNEGMLLSDSKIAWTTIPLPRNLFDGETVDMWYELSGKQGQGLEGTIHLSMRIRTVLRLVPNYRSSTVGRTPPIRTGPLTQQSTEPPSVVPPVPSRPIVAEDVQAIKEVFPSIADDTIQTLLESHDGNRDEVTSELLRMTTET</sequence>
<gene>
    <name evidence="9" type="ORF">EG68_10177</name>
</gene>
<dbReference type="InterPro" id="IPR003892">
    <property type="entry name" value="CUE"/>
</dbReference>
<dbReference type="AlphaFoldDB" id="A0A8S9YM37"/>
<dbReference type="SUPFAM" id="SSF49562">
    <property type="entry name" value="C2 domain (Calcium/lipid-binding domain, CaLB)"/>
    <property type="match status" value="1"/>
</dbReference>
<dbReference type="GO" id="GO:0006914">
    <property type="term" value="P:autophagy"/>
    <property type="evidence" value="ECO:0007669"/>
    <property type="project" value="UniProtKB-KW"/>
</dbReference>
<dbReference type="GO" id="GO:0031624">
    <property type="term" value="F:ubiquitin conjugating enzyme binding"/>
    <property type="evidence" value="ECO:0007669"/>
    <property type="project" value="TreeGrafter"/>
</dbReference>
<evidence type="ECO:0000313" key="10">
    <source>
        <dbReference type="Proteomes" id="UP000822476"/>
    </source>
</evidence>
<keyword evidence="5" id="KW-0395">Inflammatory response</keyword>
<feature type="region of interest" description="Disordered" evidence="6">
    <location>
        <begin position="186"/>
        <end position="212"/>
    </location>
</feature>
<feature type="domain" description="CUE" evidence="8">
    <location>
        <begin position="217"/>
        <end position="260"/>
    </location>
</feature>
<accession>A0A8S9YM37</accession>
<organism evidence="9 10">
    <name type="scientific">Paragonimus skrjabini miyazakii</name>
    <dbReference type="NCBI Taxonomy" id="59628"/>
    <lineage>
        <taxon>Eukaryota</taxon>
        <taxon>Metazoa</taxon>
        <taxon>Spiralia</taxon>
        <taxon>Lophotrochozoa</taxon>
        <taxon>Platyhelminthes</taxon>
        <taxon>Trematoda</taxon>
        <taxon>Digenea</taxon>
        <taxon>Plagiorchiida</taxon>
        <taxon>Troglotremata</taxon>
        <taxon>Troglotrematidae</taxon>
        <taxon>Paragonimus</taxon>
    </lineage>
</organism>
<dbReference type="GO" id="GO:0005737">
    <property type="term" value="C:cytoplasm"/>
    <property type="evidence" value="ECO:0007669"/>
    <property type="project" value="TreeGrafter"/>
</dbReference>
<dbReference type="GO" id="GO:0043130">
    <property type="term" value="F:ubiquitin binding"/>
    <property type="evidence" value="ECO:0007669"/>
    <property type="project" value="InterPro"/>
</dbReference>
<dbReference type="Gene3D" id="1.10.8.10">
    <property type="entry name" value="DNA helicase RuvA subunit, C-terminal domain"/>
    <property type="match status" value="1"/>
</dbReference>
<evidence type="ECO:0000259" key="8">
    <source>
        <dbReference type="PROSITE" id="PS51140"/>
    </source>
</evidence>
<dbReference type="Gene3D" id="2.60.40.150">
    <property type="entry name" value="C2 domain"/>
    <property type="match status" value="1"/>
</dbReference>
<evidence type="ECO:0000256" key="4">
    <source>
        <dbReference type="ARBA" id="ARBA00023006"/>
    </source>
</evidence>
<dbReference type="OrthoDB" id="9942608at2759"/>